<keyword evidence="1" id="KW-1133">Transmembrane helix</keyword>
<protein>
    <recommendedName>
        <fullName evidence="2">Zinc knuckle CX2CX4HX4C domain-containing protein</fullName>
    </recommendedName>
</protein>
<gene>
    <name evidence="3" type="ORF">MTR67_040747</name>
</gene>
<sequence>MELARKELPFYLHFWVQVHGLPNFSFTQQNAFMIGHFLGEYLCVDKTVWGKFMRIRVRLDIKNSLVTGFWVMPNIWIPFKYENLGLFCYKCGRIGNHQNTCKFPPGNGKFGPWLRVESSGFRRVMEENKNSMIVVEKENFTLIPSPNLLAWPEVEDDLENTIPPMNEWARLTINGVDLIIMMVNCAVIAYRVGEANEVKGYGWLIVMMAAYFFYLMLKFNVMVQRIGFFCSGGSTMVEYSQVAQLKDLLILLMFCVVFLVSC</sequence>
<reference evidence="3" key="1">
    <citation type="submission" date="2023-08" db="EMBL/GenBank/DDBJ databases">
        <title>A de novo genome assembly of Solanum verrucosum Schlechtendal, a Mexican diploid species geographically isolated from the other diploid A-genome species in potato relatives.</title>
        <authorList>
            <person name="Hosaka K."/>
        </authorList>
    </citation>
    <scope>NUCLEOTIDE SEQUENCE</scope>
    <source>
        <tissue evidence="3">Young leaves</tissue>
    </source>
</reference>
<name>A0AAF0UJH5_SOLVR</name>
<organism evidence="3 4">
    <name type="scientific">Solanum verrucosum</name>
    <dbReference type="NCBI Taxonomy" id="315347"/>
    <lineage>
        <taxon>Eukaryota</taxon>
        <taxon>Viridiplantae</taxon>
        <taxon>Streptophyta</taxon>
        <taxon>Embryophyta</taxon>
        <taxon>Tracheophyta</taxon>
        <taxon>Spermatophyta</taxon>
        <taxon>Magnoliopsida</taxon>
        <taxon>eudicotyledons</taxon>
        <taxon>Gunneridae</taxon>
        <taxon>Pentapetalae</taxon>
        <taxon>asterids</taxon>
        <taxon>lamiids</taxon>
        <taxon>Solanales</taxon>
        <taxon>Solanaceae</taxon>
        <taxon>Solanoideae</taxon>
        <taxon>Solaneae</taxon>
        <taxon>Solanum</taxon>
    </lineage>
</organism>
<dbReference type="Proteomes" id="UP001234989">
    <property type="component" value="Chromosome 9"/>
</dbReference>
<proteinExistence type="predicted"/>
<accession>A0AAF0UJH5</accession>
<dbReference type="InterPro" id="IPR025836">
    <property type="entry name" value="Zn_knuckle_CX2CX4HX4C"/>
</dbReference>
<dbReference type="PANTHER" id="PTHR31286:SF178">
    <property type="entry name" value="DUF4283 DOMAIN-CONTAINING PROTEIN"/>
    <property type="match status" value="1"/>
</dbReference>
<dbReference type="AlphaFoldDB" id="A0AAF0UJH5"/>
<dbReference type="Pfam" id="PF14392">
    <property type="entry name" value="zf-CCHC_4"/>
    <property type="match status" value="1"/>
</dbReference>
<keyword evidence="1" id="KW-0812">Transmembrane</keyword>
<dbReference type="PANTHER" id="PTHR31286">
    <property type="entry name" value="GLYCINE-RICH CELL WALL STRUCTURAL PROTEIN 1.8-LIKE"/>
    <property type="match status" value="1"/>
</dbReference>
<keyword evidence="4" id="KW-1185">Reference proteome</keyword>
<feature type="transmembrane region" description="Helical" evidence="1">
    <location>
        <begin position="171"/>
        <end position="190"/>
    </location>
</feature>
<keyword evidence="1" id="KW-0472">Membrane</keyword>
<feature type="transmembrane region" description="Helical" evidence="1">
    <location>
        <begin position="242"/>
        <end position="261"/>
    </location>
</feature>
<evidence type="ECO:0000256" key="1">
    <source>
        <dbReference type="SAM" id="Phobius"/>
    </source>
</evidence>
<dbReference type="InterPro" id="IPR040256">
    <property type="entry name" value="At4g02000-like"/>
</dbReference>
<evidence type="ECO:0000313" key="3">
    <source>
        <dbReference type="EMBL" id="WMV47362.1"/>
    </source>
</evidence>
<dbReference type="EMBL" id="CP133620">
    <property type="protein sequence ID" value="WMV47362.1"/>
    <property type="molecule type" value="Genomic_DNA"/>
</dbReference>
<evidence type="ECO:0000313" key="4">
    <source>
        <dbReference type="Proteomes" id="UP001234989"/>
    </source>
</evidence>
<evidence type="ECO:0000259" key="2">
    <source>
        <dbReference type="Pfam" id="PF14392"/>
    </source>
</evidence>
<feature type="transmembrane region" description="Helical" evidence="1">
    <location>
        <begin position="202"/>
        <end position="221"/>
    </location>
</feature>
<feature type="domain" description="Zinc knuckle CX2CX4HX4C" evidence="2">
    <location>
        <begin position="74"/>
        <end position="102"/>
    </location>
</feature>